<dbReference type="Gene3D" id="3.40.50.2000">
    <property type="entry name" value="Glycogen Phosphorylase B"/>
    <property type="match status" value="2"/>
</dbReference>
<dbReference type="GO" id="GO:0016757">
    <property type="term" value="F:glycosyltransferase activity"/>
    <property type="evidence" value="ECO:0007669"/>
    <property type="project" value="InterPro"/>
</dbReference>
<protein>
    <submittedName>
        <fullName evidence="3">Colanic acid/amylovoran biosynthesis glycosyltransferase</fullName>
    </submittedName>
</protein>
<evidence type="ECO:0000259" key="1">
    <source>
        <dbReference type="Pfam" id="PF00534"/>
    </source>
</evidence>
<dbReference type="Proteomes" id="UP000293874">
    <property type="component" value="Unassembled WGS sequence"/>
</dbReference>
<name>A0A4Q7MYI7_9BACT</name>
<evidence type="ECO:0000313" key="4">
    <source>
        <dbReference type="Proteomes" id="UP000293874"/>
    </source>
</evidence>
<dbReference type="Pfam" id="PF00534">
    <property type="entry name" value="Glycos_transf_1"/>
    <property type="match status" value="1"/>
</dbReference>
<feature type="domain" description="Glycosyltransferase subfamily 4-like N-terminal" evidence="2">
    <location>
        <begin position="75"/>
        <end position="144"/>
    </location>
</feature>
<keyword evidence="4" id="KW-1185">Reference proteome</keyword>
<feature type="domain" description="Glycosyl transferase family 1" evidence="1">
    <location>
        <begin position="188"/>
        <end position="348"/>
    </location>
</feature>
<gene>
    <name evidence="3" type="ORF">EV199_4126</name>
</gene>
<dbReference type="RefSeq" id="WP_130542649.1">
    <property type="nucleotide sequence ID" value="NZ_CP042431.1"/>
</dbReference>
<dbReference type="PANTHER" id="PTHR45947:SF3">
    <property type="entry name" value="SULFOQUINOVOSYL TRANSFERASE SQD2"/>
    <property type="match status" value="1"/>
</dbReference>
<dbReference type="PANTHER" id="PTHR45947">
    <property type="entry name" value="SULFOQUINOVOSYL TRANSFERASE SQD2"/>
    <property type="match status" value="1"/>
</dbReference>
<dbReference type="Pfam" id="PF13439">
    <property type="entry name" value="Glyco_transf_4"/>
    <property type="match status" value="1"/>
</dbReference>
<dbReference type="InterPro" id="IPR028098">
    <property type="entry name" value="Glyco_trans_4-like_N"/>
</dbReference>
<keyword evidence="3" id="KW-0808">Transferase</keyword>
<proteinExistence type="predicted"/>
<accession>A0A4Q7MYI7</accession>
<dbReference type="InterPro" id="IPR050194">
    <property type="entry name" value="Glycosyltransferase_grp1"/>
</dbReference>
<organism evidence="3 4">
    <name type="scientific">Pseudobacter ginsenosidimutans</name>
    <dbReference type="NCBI Taxonomy" id="661488"/>
    <lineage>
        <taxon>Bacteria</taxon>
        <taxon>Pseudomonadati</taxon>
        <taxon>Bacteroidota</taxon>
        <taxon>Chitinophagia</taxon>
        <taxon>Chitinophagales</taxon>
        <taxon>Chitinophagaceae</taxon>
        <taxon>Pseudobacter</taxon>
    </lineage>
</organism>
<dbReference type="AlphaFoldDB" id="A0A4Q7MYI7"/>
<reference evidence="3 4" key="1">
    <citation type="submission" date="2019-02" db="EMBL/GenBank/DDBJ databases">
        <title>Genomic Encyclopedia of Type Strains, Phase IV (KMG-IV): sequencing the most valuable type-strain genomes for metagenomic binning, comparative biology and taxonomic classification.</title>
        <authorList>
            <person name="Goeker M."/>
        </authorList>
    </citation>
    <scope>NUCLEOTIDE SEQUENCE [LARGE SCALE GENOMIC DNA]</scope>
    <source>
        <strain evidence="3 4">DSM 18116</strain>
    </source>
</reference>
<dbReference type="SUPFAM" id="SSF53756">
    <property type="entry name" value="UDP-Glycosyltransferase/glycogen phosphorylase"/>
    <property type="match status" value="1"/>
</dbReference>
<dbReference type="EMBL" id="SGXA01000002">
    <property type="protein sequence ID" value="RZS72210.1"/>
    <property type="molecule type" value="Genomic_DNA"/>
</dbReference>
<dbReference type="OrthoDB" id="9792322at2"/>
<evidence type="ECO:0000313" key="3">
    <source>
        <dbReference type="EMBL" id="RZS72210.1"/>
    </source>
</evidence>
<comment type="caution">
    <text evidence="3">The sequence shown here is derived from an EMBL/GenBank/DDBJ whole genome shotgun (WGS) entry which is preliminary data.</text>
</comment>
<sequence>MKILYFSRHYGAVTTTFIRNEVDFFRTEANCRYLCNEVASEYETDPLVQVLPFKEASILRKIRWVLWKKDLACWFYNPAYAARARQLVSTFQPDIIHCHFGYEALQLLDNIPFGNYPVIIHFHGYDATEMTRKKSYNRRLRKILTAPNVYPVSCNNFFVQLLSTKLALPDLGFEVLRYGIDLNKFNPGASRSNGHEKIFLQVSSLAEKKGHEFTISAFAKLVNANLEQEYRLILTGDGKRKQVLQDLAKSLGIESAVTFTGMVTPSEAAALMKTADVFVHHSIQSSNGDMEGIPNAIIEAMAMELPVVSTWHSGIPELVENGLNGYLVKEKDVEDYAVRMKQALELGRLTVNRNKVEQYYDREKHNAQLMNLYNKILVAE</sequence>
<evidence type="ECO:0000259" key="2">
    <source>
        <dbReference type="Pfam" id="PF13439"/>
    </source>
</evidence>
<dbReference type="InterPro" id="IPR001296">
    <property type="entry name" value="Glyco_trans_1"/>
</dbReference>